<evidence type="ECO:0000256" key="4">
    <source>
        <dbReference type="ARBA" id="ARBA00022630"/>
    </source>
</evidence>
<comment type="pathway">
    <text evidence="2">Cofactor biosynthesis; ubiquinone biosynthesis.</text>
</comment>
<sequence>MKQPFDCLIIGGGIVGLCTAIAMAERKQTVALIDAGSLTTDTSKQDARVYAINKASEYLLNQLQVWPLIKPERISPYRHMHVWDAVSKGCIDFDAREIADSKLGVILEESILKEALLNRLADFPNIQCFAGSPVTQLDCRGEIALAGSAKQQWQGRLVLIADGGESPARKRLNVGITSWPYHQHALVATIRTEKPHQYTAWQVFNPDGPLAFLPLPDEHYCSIVWSTTPAKAQKLVDVEEQKFNEQLASAFSHRLGQVEVAGKRYQFPLTMRHAKQYAGKNWLLLGDAAHTIHPLAGLGLNLGLADVAAWLDCFDRAANPFAAKTLGRYQRQRKQAVWQAIWLMEGLKMLFANPLPPVTALRGLGINLCNSLSPIKRLFIEHAAGG</sequence>
<protein>
    <submittedName>
        <fullName evidence="9">FAD-dependent oxidoreductase</fullName>
    </submittedName>
</protein>
<evidence type="ECO:0000256" key="2">
    <source>
        <dbReference type="ARBA" id="ARBA00004749"/>
    </source>
</evidence>
<dbReference type="SUPFAM" id="SSF51905">
    <property type="entry name" value="FAD/NAD(P)-binding domain"/>
    <property type="match status" value="1"/>
</dbReference>
<comment type="cofactor">
    <cofactor evidence="1">
        <name>FAD</name>
        <dbReference type="ChEBI" id="CHEBI:57692"/>
    </cofactor>
</comment>
<organism evidence="9 10">
    <name type="scientific">Legionella dresdenensis</name>
    <dbReference type="NCBI Taxonomy" id="450200"/>
    <lineage>
        <taxon>Bacteria</taxon>
        <taxon>Pseudomonadati</taxon>
        <taxon>Pseudomonadota</taxon>
        <taxon>Gammaproteobacteria</taxon>
        <taxon>Legionellales</taxon>
        <taxon>Legionellaceae</taxon>
        <taxon>Legionella</taxon>
    </lineage>
</organism>
<evidence type="ECO:0000256" key="5">
    <source>
        <dbReference type="ARBA" id="ARBA00022827"/>
    </source>
</evidence>
<evidence type="ECO:0000256" key="3">
    <source>
        <dbReference type="ARBA" id="ARBA00005349"/>
    </source>
</evidence>
<dbReference type="InterPro" id="IPR010971">
    <property type="entry name" value="UbiH/COQ6"/>
</dbReference>
<dbReference type="PANTHER" id="PTHR43876:SF7">
    <property type="entry name" value="UBIQUINONE BIOSYNTHESIS MONOOXYGENASE COQ6, MITOCHONDRIAL"/>
    <property type="match status" value="1"/>
</dbReference>
<evidence type="ECO:0000313" key="9">
    <source>
        <dbReference type="EMBL" id="MFC3908273.1"/>
    </source>
</evidence>
<evidence type="ECO:0000256" key="7">
    <source>
        <dbReference type="ARBA" id="ARBA00023033"/>
    </source>
</evidence>
<keyword evidence="4" id="KW-0285">Flavoprotein</keyword>
<keyword evidence="7" id="KW-0503">Monooxygenase</keyword>
<dbReference type="NCBIfam" id="TIGR01988">
    <property type="entry name" value="Ubi-OHases"/>
    <property type="match status" value="1"/>
</dbReference>
<keyword evidence="10" id="KW-1185">Reference proteome</keyword>
<accession>A0ABV8CD81</accession>
<comment type="caution">
    <text evidence="9">The sequence shown here is derived from an EMBL/GenBank/DDBJ whole genome shotgun (WGS) entry which is preliminary data.</text>
</comment>
<keyword evidence="5" id="KW-0274">FAD</keyword>
<evidence type="ECO:0000313" key="10">
    <source>
        <dbReference type="Proteomes" id="UP001595758"/>
    </source>
</evidence>
<dbReference type="InterPro" id="IPR051205">
    <property type="entry name" value="UbiH/COQ6_monooxygenase"/>
</dbReference>
<reference evidence="10" key="1">
    <citation type="journal article" date="2019" name="Int. J. Syst. Evol. Microbiol.">
        <title>The Global Catalogue of Microorganisms (GCM) 10K type strain sequencing project: providing services to taxonomists for standard genome sequencing and annotation.</title>
        <authorList>
            <consortium name="The Broad Institute Genomics Platform"/>
            <consortium name="The Broad Institute Genome Sequencing Center for Infectious Disease"/>
            <person name="Wu L."/>
            <person name="Ma J."/>
        </authorList>
    </citation>
    <scope>NUCLEOTIDE SEQUENCE [LARGE SCALE GENOMIC DNA]</scope>
    <source>
        <strain evidence="10">CCUG 59858</strain>
    </source>
</reference>
<evidence type="ECO:0000259" key="8">
    <source>
        <dbReference type="Pfam" id="PF01494"/>
    </source>
</evidence>
<dbReference type="Gene3D" id="3.50.50.60">
    <property type="entry name" value="FAD/NAD(P)-binding domain"/>
    <property type="match status" value="2"/>
</dbReference>
<dbReference type="EMBL" id="JBHSAB010000004">
    <property type="protein sequence ID" value="MFC3908273.1"/>
    <property type="molecule type" value="Genomic_DNA"/>
</dbReference>
<dbReference type="PRINTS" id="PR00420">
    <property type="entry name" value="RNGMNOXGNASE"/>
</dbReference>
<comment type="similarity">
    <text evidence="3">Belongs to the UbiH/COQ6 family.</text>
</comment>
<evidence type="ECO:0000256" key="1">
    <source>
        <dbReference type="ARBA" id="ARBA00001974"/>
    </source>
</evidence>
<dbReference type="Proteomes" id="UP001595758">
    <property type="component" value="Unassembled WGS sequence"/>
</dbReference>
<dbReference type="InterPro" id="IPR036188">
    <property type="entry name" value="FAD/NAD-bd_sf"/>
</dbReference>
<name>A0ABV8CD81_9GAMM</name>
<evidence type="ECO:0000256" key="6">
    <source>
        <dbReference type="ARBA" id="ARBA00023002"/>
    </source>
</evidence>
<keyword evidence="6" id="KW-0560">Oxidoreductase</keyword>
<gene>
    <name evidence="9" type="ORF">ACFORL_04180</name>
</gene>
<dbReference type="Pfam" id="PF01494">
    <property type="entry name" value="FAD_binding_3"/>
    <property type="match status" value="1"/>
</dbReference>
<proteinExistence type="inferred from homology"/>
<dbReference type="PANTHER" id="PTHR43876">
    <property type="entry name" value="UBIQUINONE BIOSYNTHESIS MONOOXYGENASE COQ6, MITOCHONDRIAL"/>
    <property type="match status" value="1"/>
</dbReference>
<dbReference type="InterPro" id="IPR002938">
    <property type="entry name" value="FAD-bd"/>
</dbReference>
<feature type="domain" description="FAD-binding" evidence="8">
    <location>
        <begin position="6"/>
        <end position="341"/>
    </location>
</feature>
<dbReference type="RefSeq" id="WP_382341396.1">
    <property type="nucleotide sequence ID" value="NZ_JBHSAB010000004.1"/>
</dbReference>